<proteinExistence type="inferred from homology"/>
<name>A0ABU3NQQ3_9CHLR</name>
<sequence length="358" mass="38715">MRSVTLASPSIPRWSFLCIGAGALGTYIGGSLMRVGQRVVFLVRPATAEILRARGLRLVLEGTTYALSEPLLATSLDEALRLGPYDMGLVTIKAYDIEDLVKALLPYRAALPPLVCLQNGVESEAHLAQVVGEANVITATLTSAVSRPEVGVAVVERLRGMGVARGHKLLPPLLAILNAAGLRAREYPDATAMKWSKLLTNLLANASAAILDMSPAEIFAHPELYALEVGQIREALAVMRRLGLNVVNLPGAPLRLLVTFMSTLPPDISRPILSPFLSRGRGQKMPSLHIDLHGGRGKTEVDYLNGAVVRFGQRLGVPTPINRVLNETLLALSRGDLPKTRFQRRPEVLLEQVRQTMG</sequence>
<dbReference type="GO" id="GO:0008677">
    <property type="term" value="F:2-dehydropantoate 2-reductase activity"/>
    <property type="evidence" value="ECO:0007669"/>
    <property type="project" value="UniProtKB-EC"/>
</dbReference>
<dbReference type="PANTHER" id="PTHR43765">
    <property type="entry name" value="2-DEHYDROPANTOATE 2-REDUCTASE-RELATED"/>
    <property type="match status" value="1"/>
</dbReference>
<dbReference type="Gene3D" id="1.10.1040.10">
    <property type="entry name" value="N-(1-d-carboxylethyl)-l-norvaline Dehydrogenase, domain 2"/>
    <property type="match status" value="1"/>
</dbReference>
<comment type="similarity">
    <text evidence="3">Belongs to the ketopantoate reductase family.</text>
</comment>
<keyword evidence="14" id="KW-1185">Reference proteome</keyword>
<dbReference type="EC" id="1.1.1.169" evidence="4"/>
<dbReference type="RefSeq" id="WP_315625860.1">
    <property type="nucleotide sequence ID" value="NZ_JAUHMF010000002.1"/>
</dbReference>
<dbReference type="Pfam" id="PF02558">
    <property type="entry name" value="ApbA"/>
    <property type="match status" value="1"/>
</dbReference>
<evidence type="ECO:0000259" key="11">
    <source>
        <dbReference type="Pfam" id="PF02558"/>
    </source>
</evidence>
<dbReference type="Gene3D" id="3.40.50.720">
    <property type="entry name" value="NAD(P)-binding Rossmann-like Domain"/>
    <property type="match status" value="1"/>
</dbReference>
<dbReference type="InterPro" id="IPR013332">
    <property type="entry name" value="KPR_N"/>
</dbReference>
<evidence type="ECO:0000256" key="1">
    <source>
        <dbReference type="ARBA" id="ARBA00002919"/>
    </source>
</evidence>
<evidence type="ECO:0000313" key="13">
    <source>
        <dbReference type="EMBL" id="MDT8899173.1"/>
    </source>
</evidence>
<comment type="function">
    <text evidence="1">Catalyzes the NADPH-dependent reduction of ketopantoate into pantoic acid.</text>
</comment>
<dbReference type="InterPro" id="IPR013328">
    <property type="entry name" value="6PGD_dom2"/>
</dbReference>
<dbReference type="InterPro" id="IPR003710">
    <property type="entry name" value="ApbA"/>
</dbReference>
<dbReference type="SUPFAM" id="SSF48179">
    <property type="entry name" value="6-phosphogluconate dehydrogenase C-terminal domain-like"/>
    <property type="match status" value="1"/>
</dbReference>
<dbReference type="InterPro" id="IPR008927">
    <property type="entry name" value="6-PGluconate_DH-like_C_sf"/>
</dbReference>
<evidence type="ECO:0000313" key="14">
    <source>
        <dbReference type="Proteomes" id="UP001254165"/>
    </source>
</evidence>
<evidence type="ECO:0000256" key="5">
    <source>
        <dbReference type="ARBA" id="ARBA00019465"/>
    </source>
</evidence>
<evidence type="ECO:0000256" key="7">
    <source>
        <dbReference type="ARBA" id="ARBA00022857"/>
    </source>
</evidence>
<reference evidence="13 14" key="1">
    <citation type="submission" date="2023-07" db="EMBL/GenBank/DDBJ databases">
        <title>Novel species of Thermanaerothrix with wide hydrolytic capabilities.</title>
        <authorList>
            <person name="Zayulina K.S."/>
            <person name="Podosokorskaya O.A."/>
            <person name="Elcheninov A.G."/>
        </authorList>
    </citation>
    <scope>NUCLEOTIDE SEQUENCE [LARGE SCALE GENOMIC DNA]</scope>
    <source>
        <strain evidence="13 14">4228-RoL</strain>
    </source>
</reference>
<evidence type="ECO:0000256" key="10">
    <source>
        <dbReference type="ARBA" id="ARBA00048793"/>
    </source>
</evidence>
<keyword evidence="8 13" id="KW-0560">Oxidoreductase</keyword>
<feature type="domain" description="Ketopantoate reductase N-terminal" evidence="11">
    <location>
        <begin position="18"/>
        <end position="154"/>
    </location>
</feature>
<dbReference type="SUPFAM" id="SSF51735">
    <property type="entry name" value="NAD(P)-binding Rossmann-fold domains"/>
    <property type="match status" value="1"/>
</dbReference>
<keyword evidence="6" id="KW-0566">Pantothenate biosynthesis</keyword>
<evidence type="ECO:0000256" key="6">
    <source>
        <dbReference type="ARBA" id="ARBA00022655"/>
    </source>
</evidence>
<comment type="pathway">
    <text evidence="2">Cofactor biosynthesis; (R)-pantothenate biosynthesis; (R)-pantoate from 3-methyl-2-oxobutanoate: step 2/2.</text>
</comment>
<dbReference type="Pfam" id="PF08546">
    <property type="entry name" value="ApbA_C"/>
    <property type="match status" value="1"/>
</dbReference>
<dbReference type="NCBIfam" id="TIGR00745">
    <property type="entry name" value="apbA_panE"/>
    <property type="match status" value="1"/>
</dbReference>
<comment type="catalytic activity">
    <reaction evidence="10">
        <text>(R)-pantoate + NADP(+) = 2-dehydropantoate + NADPH + H(+)</text>
        <dbReference type="Rhea" id="RHEA:16233"/>
        <dbReference type="ChEBI" id="CHEBI:11561"/>
        <dbReference type="ChEBI" id="CHEBI:15378"/>
        <dbReference type="ChEBI" id="CHEBI:15980"/>
        <dbReference type="ChEBI" id="CHEBI:57783"/>
        <dbReference type="ChEBI" id="CHEBI:58349"/>
        <dbReference type="EC" id="1.1.1.169"/>
    </reaction>
</comment>
<dbReference type="InterPro" id="IPR050838">
    <property type="entry name" value="Ketopantoate_reductase"/>
</dbReference>
<comment type="caution">
    <text evidence="13">The sequence shown here is derived from an EMBL/GenBank/DDBJ whole genome shotgun (WGS) entry which is preliminary data.</text>
</comment>
<evidence type="ECO:0000256" key="8">
    <source>
        <dbReference type="ARBA" id="ARBA00023002"/>
    </source>
</evidence>
<dbReference type="PANTHER" id="PTHR43765:SF2">
    <property type="entry name" value="2-DEHYDROPANTOATE 2-REDUCTASE"/>
    <property type="match status" value="1"/>
</dbReference>
<dbReference type="Proteomes" id="UP001254165">
    <property type="component" value="Unassembled WGS sequence"/>
</dbReference>
<dbReference type="EMBL" id="JAUHMF010000002">
    <property type="protein sequence ID" value="MDT8899173.1"/>
    <property type="molecule type" value="Genomic_DNA"/>
</dbReference>
<feature type="domain" description="Ketopantoate reductase C-terminal" evidence="12">
    <location>
        <begin position="191"/>
        <end position="329"/>
    </location>
</feature>
<accession>A0ABU3NQQ3</accession>
<dbReference type="InterPro" id="IPR013752">
    <property type="entry name" value="KPA_reductase"/>
</dbReference>
<keyword evidence="7" id="KW-0521">NADP</keyword>
<evidence type="ECO:0000256" key="2">
    <source>
        <dbReference type="ARBA" id="ARBA00004994"/>
    </source>
</evidence>
<dbReference type="InterPro" id="IPR036291">
    <property type="entry name" value="NAD(P)-bd_dom_sf"/>
</dbReference>
<gene>
    <name evidence="13" type="ORF">QYE77_12965</name>
</gene>
<organism evidence="13 14">
    <name type="scientific">Thermanaerothrix solaris</name>
    <dbReference type="NCBI Taxonomy" id="3058434"/>
    <lineage>
        <taxon>Bacteria</taxon>
        <taxon>Bacillati</taxon>
        <taxon>Chloroflexota</taxon>
        <taxon>Anaerolineae</taxon>
        <taxon>Anaerolineales</taxon>
        <taxon>Anaerolineaceae</taxon>
        <taxon>Thermanaerothrix</taxon>
    </lineage>
</organism>
<evidence type="ECO:0000256" key="3">
    <source>
        <dbReference type="ARBA" id="ARBA00007870"/>
    </source>
</evidence>
<protein>
    <recommendedName>
        <fullName evidence="5">2-dehydropantoate 2-reductase</fullName>
        <ecNumber evidence="4">1.1.1.169</ecNumber>
    </recommendedName>
    <alternativeName>
        <fullName evidence="9">Ketopantoate reductase</fullName>
    </alternativeName>
</protein>
<evidence type="ECO:0000259" key="12">
    <source>
        <dbReference type="Pfam" id="PF08546"/>
    </source>
</evidence>
<evidence type="ECO:0000256" key="4">
    <source>
        <dbReference type="ARBA" id="ARBA00013014"/>
    </source>
</evidence>
<evidence type="ECO:0000256" key="9">
    <source>
        <dbReference type="ARBA" id="ARBA00032024"/>
    </source>
</evidence>